<dbReference type="AlphaFoldDB" id="F5RKU7"/>
<dbReference type="eggNOG" id="ENOG502ZCE3">
    <property type="taxonomic scope" value="Bacteria"/>
</dbReference>
<keyword evidence="2" id="KW-1185">Reference proteome</keyword>
<dbReference type="STRING" id="888060.HMPREF9081_0852"/>
<evidence type="ECO:0000313" key="1">
    <source>
        <dbReference type="EMBL" id="EGK60850.1"/>
    </source>
</evidence>
<dbReference type="EMBL" id="AFHQ01000026">
    <property type="protein sequence ID" value="EGK60850.1"/>
    <property type="molecule type" value="Genomic_DNA"/>
</dbReference>
<dbReference type="Pfam" id="PF20330">
    <property type="entry name" value="DUF6625"/>
    <property type="match status" value="1"/>
</dbReference>
<sequence length="333" mass="40697">MKKCCFIIPYFGKFNSYFQFFLDSCGANPLFDWLIFTDDKREFRYPDNVHVVYCTFSYIRERIQEQFSFPICLEQPYKLCDYRISYGVVFKRELREYDFWGFCDNDMIFGQLDHFITEAVLESYDRILARGHLTLFRNTELLRELYKAHSSHLFVDYRYVFSTKYSCHFDEFEPWLDVCKEHNIKQWIEPVMADIDCNRLPFHLVDNIKDVEYQIFSWNHGTLERLYVDENQIKKDEWLYIHFQKRRMDIQSELLEDVTQGKYPPYLMIRNQFICEKDLMVNEIKDFCRQSFLESLNLGRKKARLKEIVNNVANGALHFRWKKFLHKRRMEKS</sequence>
<protein>
    <submittedName>
        <fullName evidence="1">Uncharacterized protein</fullName>
    </submittedName>
</protein>
<comment type="caution">
    <text evidence="1">The sequence shown here is derived from an EMBL/GenBank/DDBJ whole genome shotgun (WGS) entry which is preliminary data.</text>
</comment>
<evidence type="ECO:0000313" key="2">
    <source>
        <dbReference type="Proteomes" id="UP000004067"/>
    </source>
</evidence>
<dbReference type="InterPro" id="IPR046733">
    <property type="entry name" value="DUF6625"/>
</dbReference>
<dbReference type="RefSeq" id="WP_006305731.1">
    <property type="nucleotide sequence ID" value="NZ_GL892076.1"/>
</dbReference>
<proteinExistence type="predicted"/>
<dbReference type="Proteomes" id="UP000004067">
    <property type="component" value="Unassembled WGS sequence"/>
</dbReference>
<organism evidence="1 2">
    <name type="scientific">Centipeda periodontii DSM 2778</name>
    <dbReference type="NCBI Taxonomy" id="888060"/>
    <lineage>
        <taxon>Bacteria</taxon>
        <taxon>Bacillati</taxon>
        <taxon>Bacillota</taxon>
        <taxon>Negativicutes</taxon>
        <taxon>Selenomonadales</taxon>
        <taxon>Selenomonadaceae</taxon>
        <taxon>Centipeda</taxon>
    </lineage>
</organism>
<dbReference type="HOGENOM" id="CLU_068038_0_0_9"/>
<accession>F5RKU7</accession>
<name>F5RKU7_9FIRM</name>
<gene>
    <name evidence="1" type="ORF">HMPREF9081_0852</name>
</gene>
<reference evidence="1 2" key="1">
    <citation type="submission" date="2011-04" db="EMBL/GenBank/DDBJ databases">
        <authorList>
            <person name="Muzny D."/>
            <person name="Qin X."/>
            <person name="Deng J."/>
            <person name="Jiang H."/>
            <person name="Liu Y."/>
            <person name="Qu J."/>
            <person name="Song X.-Z."/>
            <person name="Zhang L."/>
            <person name="Thornton R."/>
            <person name="Coyle M."/>
            <person name="Francisco L."/>
            <person name="Jackson L."/>
            <person name="Javaid M."/>
            <person name="Korchina V."/>
            <person name="Kovar C."/>
            <person name="Mata R."/>
            <person name="Mathew T."/>
            <person name="Ngo R."/>
            <person name="Nguyen L."/>
            <person name="Nguyen N."/>
            <person name="Okwuonu G."/>
            <person name="Ongeri F."/>
            <person name="Pham C."/>
            <person name="Simmons D."/>
            <person name="Wilczek-Boney K."/>
            <person name="Hale W."/>
            <person name="Jakkamsetti A."/>
            <person name="Pham P."/>
            <person name="Ruth R."/>
            <person name="San Lucas F."/>
            <person name="Warren J."/>
            <person name="Zhang J."/>
            <person name="Zhao Z."/>
            <person name="Zhou C."/>
            <person name="Zhu D."/>
            <person name="Lee S."/>
            <person name="Bess C."/>
            <person name="Blankenburg K."/>
            <person name="Forbes L."/>
            <person name="Fu Q."/>
            <person name="Gubbala S."/>
            <person name="Hirani K."/>
            <person name="Jayaseelan J.C."/>
            <person name="Lara F."/>
            <person name="Munidasa M."/>
            <person name="Palculict T."/>
            <person name="Patil S."/>
            <person name="Pu L.-L."/>
            <person name="Saada N."/>
            <person name="Tang L."/>
            <person name="Weissenberger G."/>
            <person name="Zhu Y."/>
            <person name="Hemphill L."/>
            <person name="Shang Y."/>
            <person name="Youmans B."/>
            <person name="Ayvaz T."/>
            <person name="Ross M."/>
            <person name="Santibanez J."/>
            <person name="Aqrawi P."/>
            <person name="Gross S."/>
            <person name="Joshi V."/>
            <person name="Fowler G."/>
            <person name="Nazareth L."/>
            <person name="Reid J."/>
            <person name="Worley K."/>
            <person name="Petrosino J."/>
            <person name="Highlander S."/>
            <person name="Gibbs R."/>
        </authorList>
    </citation>
    <scope>NUCLEOTIDE SEQUENCE [LARGE SCALE GENOMIC DNA]</scope>
    <source>
        <strain evidence="1 2">DSM 2778</strain>
    </source>
</reference>